<evidence type="ECO:0008006" key="3">
    <source>
        <dbReference type="Google" id="ProtNLM"/>
    </source>
</evidence>
<organism evidence="1 2">
    <name type="scientific">Pseudobutyrivibrio ruminis</name>
    <dbReference type="NCBI Taxonomy" id="46206"/>
    <lineage>
        <taxon>Bacteria</taxon>
        <taxon>Bacillati</taxon>
        <taxon>Bacillota</taxon>
        <taxon>Clostridia</taxon>
        <taxon>Lachnospirales</taxon>
        <taxon>Lachnospiraceae</taxon>
        <taxon>Pseudobutyrivibrio</taxon>
    </lineage>
</organism>
<protein>
    <recommendedName>
        <fullName evidence="3">VCBS repeat-containing protein</fullName>
    </recommendedName>
</protein>
<accession>A0A927UCW3</accession>
<proteinExistence type="predicted"/>
<dbReference type="PANTHER" id="PTHR39431">
    <property type="entry name" value="FRPA/C-RELATED PROTEIN"/>
    <property type="match status" value="1"/>
</dbReference>
<dbReference type="EMBL" id="SVER01000024">
    <property type="protein sequence ID" value="MBE5920095.1"/>
    <property type="molecule type" value="Genomic_DNA"/>
</dbReference>
<reference evidence="1" key="1">
    <citation type="submission" date="2019-04" db="EMBL/GenBank/DDBJ databases">
        <title>Evolution of Biomass-Degrading Anaerobic Consortia Revealed by Metagenomics.</title>
        <authorList>
            <person name="Peng X."/>
        </authorList>
    </citation>
    <scope>NUCLEOTIDE SEQUENCE</scope>
    <source>
        <strain evidence="1">SIG311</strain>
    </source>
</reference>
<evidence type="ECO:0000313" key="1">
    <source>
        <dbReference type="EMBL" id="MBE5920095.1"/>
    </source>
</evidence>
<evidence type="ECO:0000313" key="2">
    <source>
        <dbReference type="Proteomes" id="UP000766246"/>
    </source>
</evidence>
<name>A0A927UCW3_9FIRM</name>
<dbReference type="PANTHER" id="PTHR39431:SF1">
    <property type="entry name" value="FRPA_C-RELATED PROTEIN"/>
    <property type="match status" value="1"/>
</dbReference>
<gene>
    <name evidence="1" type="ORF">E7272_09660</name>
</gene>
<sequence>MVIQNSEVQMTSKSNYSVTTKATYQVSHTPAIKIGDITFKLPENGEEKGASEVKDISKLEDEQENSLFANRETRMQTMSYLLRVLLLGRIFGEKKGFSDILKDFFSENAGFAQTTSVSYERTESQSLSYSSKGTAITADGRRISFDYGFEMSESLHEEYTSIQESFSRFIDPLVINLTDSPANISNQTFFFDLDGDGNMDEINKLAAGQGFLALDKNEDGEINDGGELFGTRSGDGFGELAVFDEDCNGWIDENDSIFEKLRVWSMNEKGDMELYTLKQSDIGAIYLGRIPTEYINHDDEQRARAAIRESGIYLHESDGRAGGIQHVDFAT</sequence>
<dbReference type="Proteomes" id="UP000766246">
    <property type="component" value="Unassembled WGS sequence"/>
</dbReference>
<dbReference type="AlphaFoldDB" id="A0A927UCW3"/>
<comment type="caution">
    <text evidence="1">The sequence shown here is derived from an EMBL/GenBank/DDBJ whole genome shotgun (WGS) entry which is preliminary data.</text>
</comment>